<dbReference type="RefSeq" id="WP_317059496.1">
    <property type="nucleotide sequence ID" value="NZ_JAWHVL010000040.1"/>
</dbReference>
<comment type="caution">
    <text evidence="1">The sequence shown here is derived from an EMBL/GenBank/DDBJ whole genome shotgun (WGS) entry which is preliminary data.</text>
</comment>
<accession>A0AAE4NUI6</accession>
<dbReference type="Proteomes" id="UP001186047">
    <property type="component" value="Unassembled WGS sequence"/>
</dbReference>
<protein>
    <submittedName>
        <fullName evidence="1">Uncharacterized protein</fullName>
    </submittedName>
</protein>
<evidence type="ECO:0000313" key="1">
    <source>
        <dbReference type="EMBL" id="MDV2633886.1"/>
    </source>
</evidence>
<name>A0AAE4NUI6_9LACT</name>
<evidence type="ECO:0000313" key="2">
    <source>
        <dbReference type="Proteomes" id="UP001186047"/>
    </source>
</evidence>
<dbReference type="EMBL" id="JAWHVL010000040">
    <property type="protein sequence ID" value="MDV2633886.1"/>
    <property type="molecule type" value="Genomic_DNA"/>
</dbReference>
<proteinExistence type="predicted"/>
<gene>
    <name evidence="1" type="ORF">RZO31_13620</name>
</gene>
<sequence>MITFVLGLLIGAIVMFWFNVKHSKEIVAKTMLSILEECVDKIKLYDWNIEKTIDYLNNTSNKLKTKK</sequence>
<dbReference type="AlphaFoldDB" id="A0AAE4NUI6"/>
<reference evidence="1" key="1">
    <citation type="submission" date="2023-10" db="EMBL/GenBank/DDBJ databases">
        <title>Production of high quality cheese from raw caw milk (raw cheese).</title>
        <authorList>
            <person name="Samouris G."/>
        </authorList>
    </citation>
    <scope>NUCLEOTIDE SEQUENCE</scope>
    <source>
        <strain evidence="1">M17-3</strain>
    </source>
</reference>
<organism evidence="1 2">
    <name type="scientific">Lactococcus lactis</name>
    <dbReference type="NCBI Taxonomy" id="1358"/>
    <lineage>
        <taxon>Bacteria</taxon>
        <taxon>Bacillati</taxon>
        <taxon>Bacillota</taxon>
        <taxon>Bacilli</taxon>
        <taxon>Lactobacillales</taxon>
        <taxon>Streptococcaceae</taxon>
        <taxon>Lactococcus</taxon>
    </lineage>
</organism>